<dbReference type="OrthoDB" id="196293at2759"/>
<evidence type="ECO:0000256" key="4">
    <source>
        <dbReference type="ARBA" id="ARBA00022989"/>
    </source>
</evidence>
<dbReference type="PANTHER" id="PTHR23504">
    <property type="entry name" value="MAJOR FACILITATOR SUPERFAMILY DOMAIN-CONTAINING PROTEIN 10"/>
    <property type="match status" value="1"/>
</dbReference>
<evidence type="ECO:0000259" key="7">
    <source>
        <dbReference type="PROSITE" id="PS50850"/>
    </source>
</evidence>
<keyword evidence="5 6" id="KW-0472">Membrane</keyword>
<protein>
    <recommendedName>
        <fullName evidence="7">Major facilitator superfamily (MFS) profile domain-containing protein</fullName>
    </recommendedName>
</protein>
<dbReference type="EMBL" id="BRXZ01002578">
    <property type="protein sequence ID" value="GMH65403.1"/>
    <property type="molecule type" value="Genomic_DNA"/>
</dbReference>
<dbReference type="PRINTS" id="PR01035">
    <property type="entry name" value="TCRTETA"/>
</dbReference>
<evidence type="ECO:0000256" key="3">
    <source>
        <dbReference type="ARBA" id="ARBA00022692"/>
    </source>
</evidence>
<evidence type="ECO:0000313" key="9">
    <source>
        <dbReference type="Proteomes" id="UP001165082"/>
    </source>
</evidence>
<dbReference type="PANTHER" id="PTHR23504:SF15">
    <property type="entry name" value="MAJOR FACILITATOR SUPERFAMILY (MFS) PROFILE DOMAIN-CONTAINING PROTEIN"/>
    <property type="match status" value="1"/>
</dbReference>
<keyword evidence="2" id="KW-0813">Transport</keyword>
<organism evidence="8 9">
    <name type="scientific">Triparma retinervis</name>
    <dbReference type="NCBI Taxonomy" id="2557542"/>
    <lineage>
        <taxon>Eukaryota</taxon>
        <taxon>Sar</taxon>
        <taxon>Stramenopiles</taxon>
        <taxon>Ochrophyta</taxon>
        <taxon>Bolidophyceae</taxon>
        <taxon>Parmales</taxon>
        <taxon>Triparmaceae</taxon>
        <taxon>Triparma</taxon>
    </lineage>
</organism>
<name>A0A9W7E4G9_9STRA</name>
<feature type="transmembrane region" description="Helical" evidence="6">
    <location>
        <begin position="40"/>
        <end position="58"/>
    </location>
</feature>
<gene>
    <name evidence="8" type="ORF">TrRE_jg5121</name>
</gene>
<reference evidence="8" key="1">
    <citation type="submission" date="2022-07" db="EMBL/GenBank/DDBJ databases">
        <title>Genome analysis of Parmales, a sister group of diatoms, reveals the evolutionary specialization of diatoms from phago-mixotrophs to photoautotrophs.</title>
        <authorList>
            <person name="Ban H."/>
            <person name="Sato S."/>
            <person name="Yoshikawa S."/>
            <person name="Kazumasa Y."/>
            <person name="Nakamura Y."/>
            <person name="Ichinomiya M."/>
            <person name="Saitoh K."/>
            <person name="Sato N."/>
            <person name="Blanc-Mathieu R."/>
            <person name="Endo H."/>
            <person name="Kuwata A."/>
            <person name="Ogata H."/>
        </authorList>
    </citation>
    <scope>NUCLEOTIDE SEQUENCE</scope>
</reference>
<feature type="transmembrane region" description="Helical" evidence="6">
    <location>
        <begin position="171"/>
        <end position="195"/>
    </location>
</feature>
<proteinExistence type="predicted"/>
<feature type="transmembrane region" description="Helical" evidence="6">
    <location>
        <begin position="70"/>
        <end position="89"/>
    </location>
</feature>
<keyword evidence="9" id="KW-1185">Reference proteome</keyword>
<dbReference type="InterPro" id="IPR036259">
    <property type="entry name" value="MFS_trans_sf"/>
</dbReference>
<dbReference type="InterPro" id="IPR005829">
    <property type="entry name" value="Sugar_transporter_CS"/>
</dbReference>
<feature type="transmembrane region" description="Helical" evidence="6">
    <location>
        <begin position="207"/>
        <end position="225"/>
    </location>
</feature>
<feature type="transmembrane region" description="Helical" evidence="6">
    <location>
        <begin position="237"/>
        <end position="258"/>
    </location>
</feature>
<dbReference type="Pfam" id="PF07690">
    <property type="entry name" value="MFS_1"/>
    <property type="match status" value="1"/>
</dbReference>
<dbReference type="InterPro" id="IPR011701">
    <property type="entry name" value="MFS"/>
</dbReference>
<evidence type="ECO:0000313" key="8">
    <source>
        <dbReference type="EMBL" id="GMH65403.1"/>
    </source>
</evidence>
<evidence type="ECO:0000256" key="5">
    <source>
        <dbReference type="ARBA" id="ARBA00023136"/>
    </source>
</evidence>
<feature type="domain" description="Major facilitator superfamily (MFS) profile" evidence="7">
    <location>
        <begin position="1"/>
        <end position="320"/>
    </location>
</feature>
<evidence type="ECO:0000256" key="6">
    <source>
        <dbReference type="SAM" id="Phobius"/>
    </source>
</evidence>
<evidence type="ECO:0000256" key="2">
    <source>
        <dbReference type="ARBA" id="ARBA00022448"/>
    </source>
</evidence>
<dbReference type="AlphaFoldDB" id="A0A9W7E4G9"/>
<keyword evidence="4 6" id="KW-1133">Transmembrane helix</keyword>
<comment type="caution">
    <text evidence="8">The sequence shown here is derived from an EMBL/GenBank/DDBJ whole genome shotgun (WGS) entry which is preliminary data.</text>
</comment>
<comment type="subcellular location">
    <subcellularLocation>
        <location evidence="1">Membrane</location>
        <topology evidence="1">Multi-pass membrane protein</topology>
    </subcellularLocation>
</comment>
<dbReference type="SUPFAM" id="SSF103473">
    <property type="entry name" value="MFS general substrate transporter"/>
    <property type="match status" value="1"/>
</dbReference>
<dbReference type="PROSITE" id="PS00216">
    <property type="entry name" value="SUGAR_TRANSPORT_1"/>
    <property type="match status" value="1"/>
</dbReference>
<feature type="transmembrane region" description="Helical" evidence="6">
    <location>
        <begin position="101"/>
        <end position="120"/>
    </location>
</feature>
<feature type="non-terminal residue" evidence="8">
    <location>
        <position position="1"/>
    </location>
</feature>
<dbReference type="GO" id="GO:0016020">
    <property type="term" value="C:membrane"/>
    <property type="evidence" value="ECO:0007669"/>
    <property type="project" value="UniProtKB-SubCell"/>
</dbReference>
<feature type="transmembrane region" description="Helical" evidence="6">
    <location>
        <begin position="12"/>
        <end position="33"/>
    </location>
</feature>
<dbReference type="Proteomes" id="UP001165082">
    <property type="component" value="Unassembled WGS sequence"/>
</dbReference>
<dbReference type="PROSITE" id="PS50850">
    <property type="entry name" value="MFS"/>
    <property type="match status" value="1"/>
</dbReference>
<dbReference type="InterPro" id="IPR001958">
    <property type="entry name" value="Tet-R_TetA/multi-R_MdtG-like"/>
</dbReference>
<evidence type="ECO:0000256" key="1">
    <source>
        <dbReference type="ARBA" id="ARBA00004141"/>
    </source>
</evidence>
<dbReference type="Gene3D" id="1.20.1250.20">
    <property type="entry name" value="MFS general substrate transporter like domains"/>
    <property type="match status" value="1"/>
</dbReference>
<sequence length="320" mass="34091">MKYHPSSQAPLGWILSFQYGGVVVGSTLAGMFSDRLGRRNMLMIALTGDVIFFTMTGFVESIEMMMAVRFLAGLSTPLTACIAWLLDAAGEDVGVRARNQGMFGMCSVIGFMLGAAMAGFAGYSLFSVVNCVCGGLALCSLLTTYRSIEPDRPNSDAVPSGVKDIMKSKEFLSLAVVYGVVGMQFTGATSLIGVVLPEKFGFEEWQVALSFIVMTVVHFLLMANLKTLTAKFGTPALIISSYSLAILGHILFLFKFSFSSLPSTLFLFLISTLVLPLAMTGANMLAPGVADKYGKNARGATVGMLRTTFNVGQAIGPAFS</sequence>
<dbReference type="InterPro" id="IPR020846">
    <property type="entry name" value="MFS_dom"/>
</dbReference>
<feature type="transmembrane region" description="Helical" evidence="6">
    <location>
        <begin position="264"/>
        <end position="286"/>
    </location>
</feature>
<keyword evidence="3 6" id="KW-0812">Transmembrane</keyword>
<dbReference type="GO" id="GO:0022857">
    <property type="term" value="F:transmembrane transporter activity"/>
    <property type="evidence" value="ECO:0007669"/>
    <property type="project" value="InterPro"/>
</dbReference>
<accession>A0A9W7E4G9</accession>